<sequence>MPIKALKVTATLKRTKVKLMRQDNISSACSFEEHDDRLGFGPLRLQIRKVAPKTYTIRKISMAASPFNVDLREPQGKAARQRFATVGFKFNVLTMDPETMEVHFGVTNYEPWTKKWLRWEMCDLLESMAVQPNLKVPFTLEFLNAVGQMKNDKKLARKPDWSALQ</sequence>
<dbReference type="AlphaFoldDB" id="A0A7S4JD56"/>
<proteinExistence type="predicted"/>
<gene>
    <name evidence="1" type="ORF">CPOL0286_LOCUS16324</name>
</gene>
<dbReference type="EMBL" id="HBKO01035857">
    <property type="protein sequence ID" value="CAE2259946.1"/>
    <property type="molecule type" value="Transcribed_RNA"/>
</dbReference>
<protein>
    <submittedName>
        <fullName evidence="1">Uncharacterized protein</fullName>
    </submittedName>
</protein>
<accession>A0A7S4JD56</accession>
<reference evidence="1" key="1">
    <citation type="submission" date="2021-01" db="EMBL/GenBank/DDBJ databases">
        <authorList>
            <person name="Corre E."/>
            <person name="Pelletier E."/>
            <person name="Niang G."/>
            <person name="Scheremetjew M."/>
            <person name="Finn R."/>
            <person name="Kale V."/>
            <person name="Holt S."/>
            <person name="Cochrane G."/>
            <person name="Meng A."/>
            <person name="Brown T."/>
            <person name="Cohen L."/>
        </authorList>
    </citation>
    <scope>NUCLEOTIDE SEQUENCE</scope>
    <source>
        <strain evidence="1">UIO037</strain>
    </source>
</reference>
<organism evidence="1">
    <name type="scientific">Prymnesium polylepis</name>
    <dbReference type="NCBI Taxonomy" id="72548"/>
    <lineage>
        <taxon>Eukaryota</taxon>
        <taxon>Haptista</taxon>
        <taxon>Haptophyta</taxon>
        <taxon>Prymnesiophyceae</taxon>
        <taxon>Prymnesiales</taxon>
        <taxon>Prymnesiaceae</taxon>
        <taxon>Prymnesium</taxon>
    </lineage>
</organism>
<evidence type="ECO:0000313" key="1">
    <source>
        <dbReference type="EMBL" id="CAE2259946.1"/>
    </source>
</evidence>
<name>A0A7S4JD56_9EUKA</name>